<evidence type="ECO:0000256" key="1">
    <source>
        <dbReference type="SAM" id="MobiDB-lite"/>
    </source>
</evidence>
<organism evidence="2 3">
    <name type="scientific">Protopolystoma xenopodis</name>
    <dbReference type="NCBI Taxonomy" id="117903"/>
    <lineage>
        <taxon>Eukaryota</taxon>
        <taxon>Metazoa</taxon>
        <taxon>Spiralia</taxon>
        <taxon>Lophotrochozoa</taxon>
        <taxon>Platyhelminthes</taxon>
        <taxon>Monogenea</taxon>
        <taxon>Polyopisthocotylea</taxon>
        <taxon>Polystomatidea</taxon>
        <taxon>Polystomatidae</taxon>
        <taxon>Protopolystoma</taxon>
    </lineage>
</organism>
<keyword evidence="3" id="KW-1185">Reference proteome</keyword>
<feature type="compositionally biased region" description="Basic residues" evidence="1">
    <location>
        <begin position="191"/>
        <end position="206"/>
    </location>
</feature>
<dbReference type="EMBL" id="CAAALY010245939">
    <property type="protein sequence ID" value="VEL33529.1"/>
    <property type="molecule type" value="Genomic_DNA"/>
</dbReference>
<feature type="region of interest" description="Disordered" evidence="1">
    <location>
        <begin position="260"/>
        <end position="366"/>
    </location>
</feature>
<gene>
    <name evidence="2" type="ORF">PXEA_LOCUS26969</name>
</gene>
<accession>A0A3S5AVZ1</accession>
<evidence type="ECO:0000313" key="2">
    <source>
        <dbReference type="EMBL" id="VEL33529.1"/>
    </source>
</evidence>
<sequence length="417" mass="45113">MSHVVQATSISTPSSHFCSRLFYYTCRHNQPCNSDSSATVVVSSPSIGPQTGCHPTRQCRSDGFNAHPFLTLRDDPTLTGWQKMQSRWTVRGPRTDDSSEQLSHAAGGVLGRRAWAKRVLIVPESSGVLQTLRHRFSSPAPVCCCTTGERYGQHEQPSSPAPSSPGRLKTSRLDRPGGKATNRISREVKPRLRPNRGPRRPVWHAKRRLDLRAEGVLTSSELKSSARPSALQVARQPVVVSLAGVGYQAVAARIEQTFAQGGGASEDRDGERGQEESFGRRGRPREGPCLRRGVQRAEPKWRVLRRPAGAGRRGLSAEGQAKGGHSSSHEAEADRTGDWTRQTRQTRSPQQVKPEPAMLPHSARVHPPASPIGFSPSLRLPALALARAQVSPSCPPACLSACHINSGSSSSSSTRAG</sequence>
<dbReference type="AlphaFoldDB" id="A0A3S5AVZ1"/>
<dbReference type="Proteomes" id="UP000784294">
    <property type="component" value="Unassembled WGS sequence"/>
</dbReference>
<comment type="caution">
    <text evidence="2">The sequence shown here is derived from an EMBL/GenBank/DDBJ whole genome shotgun (WGS) entry which is preliminary data.</text>
</comment>
<reference evidence="2" key="1">
    <citation type="submission" date="2018-11" db="EMBL/GenBank/DDBJ databases">
        <authorList>
            <consortium name="Pathogen Informatics"/>
        </authorList>
    </citation>
    <scope>NUCLEOTIDE SEQUENCE</scope>
</reference>
<evidence type="ECO:0000313" key="3">
    <source>
        <dbReference type="Proteomes" id="UP000784294"/>
    </source>
</evidence>
<feature type="compositionally biased region" description="Basic and acidic residues" evidence="1">
    <location>
        <begin position="327"/>
        <end position="338"/>
    </location>
</feature>
<feature type="region of interest" description="Disordered" evidence="1">
    <location>
        <begin position="150"/>
        <end position="206"/>
    </location>
</feature>
<proteinExistence type="predicted"/>
<feature type="compositionally biased region" description="Low complexity" evidence="1">
    <location>
        <begin position="306"/>
        <end position="317"/>
    </location>
</feature>
<protein>
    <submittedName>
        <fullName evidence="2">Uncharacterized protein</fullName>
    </submittedName>
</protein>
<feature type="compositionally biased region" description="Low complexity" evidence="1">
    <location>
        <begin position="340"/>
        <end position="351"/>
    </location>
</feature>
<name>A0A3S5AVZ1_9PLAT</name>
<feature type="compositionally biased region" description="Basic and acidic residues" evidence="1">
    <location>
        <begin position="265"/>
        <end position="301"/>
    </location>
</feature>